<organism evidence="1 2">
    <name type="scientific">Escherichia coli</name>
    <dbReference type="NCBI Taxonomy" id="562"/>
    <lineage>
        <taxon>Bacteria</taxon>
        <taxon>Pseudomonadati</taxon>
        <taxon>Pseudomonadota</taxon>
        <taxon>Gammaproteobacteria</taxon>
        <taxon>Enterobacterales</taxon>
        <taxon>Enterobacteriaceae</taxon>
        <taxon>Escherichia</taxon>
    </lineage>
</organism>
<dbReference type="Proteomes" id="UP000250671">
    <property type="component" value="Unassembled WGS sequence"/>
</dbReference>
<dbReference type="RefSeq" id="WP_086625737.1">
    <property type="nucleotide sequence ID" value="NZ_AP027710.1"/>
</dbReference>
<dbReference type="InterPro" id="IPR009081">
    <property type="entry name" value="PP-bd_ACP"/>
</dbReference>
<dbReference type="PROSITE" id="PS50075">
    <property type="entry name" value="CARRIER"/>
    <property type="match status" value="1"/>
</dbReference>
<reference evidence="1 2" key="1">
    <citation type="submission" date="2018-06" db="EMBL/GenBank/DDBJ databases">
        <authorList>
            <consortium name="Pathogen Informatics"/>
            <person name="Doyle S."/>
        </authorList>
    </citation>
    <scope>NUCLEOTIDE SEQUENCE [LARGE SCALE GENOMIC DNA]</scope>
    <source>
        <strain evidence="1 2">VREC0535</strain>
    </source>
</reference>
<dbReference type="AlphaFoldDB" id="A0A2X7FKU7"/>
<sequence length="82" mass="9264">MSLMKKDILSKLQKTISDAKGIAIDDITYNTSFSQLSLDSLDLVELVVMVKKEYQVSLKPEDLVHFNNIEDVCNCIERASNI</sequence>
<protein>
    <submittedName>
        <fullName evidence="1">Meromycolate extension acyl carrier protein</fullName>
    </submittedName>
</protein>
<dbReference type="Pfam" id="PF00550">
    <property type="entry name" value="PP-binding"/>
    <property type="match status" value="1"/>
</dbReference>
<evidence type="ECO:0000313" key="1">
    <source>
        <dbReference type="EMBL" id="SQP89459.1"/>
    </source>
</evidence>
<dbReference type="EMBL" id="UCZA01000051">
    <property type="protein sequence ID" value="SQP89459.1"/>
    <property type="molecule type" value="Genomic_DNA"/>
</dbReference>
<gene>
    <name evidence="1" type="primary">acpM</name>
    <name evidence="1" type="ORF">SAMEA3752557_05249</name>
</gene>
<name>A0A2X7FKU7_ECOLX</name>
<accession>A0A2X7FKU7</accession>
<dbReference type="Gene3D" id="1.10.1200.10">
    <property type="entry name" value="ACP-like"/>
    <property type="match status" value="1"/>
</dbReference>
<proteinExistence type="predicted"/>
<evidence type="ECO:0000313" key="2">
    <source>
        <dbReference type="Proteomes" id="UP000250671"/>
    </source>
</evidence>
<dbReference type="SUPFAM" id="SSF47336">
    <property type="entry name" value="ACP-like"/>
    <property type="match status" value="1"/>
</dbReference>
<dbReference type="InterPro" id="IPR036736">
    <property type="entry name" value="ACP-like_sf"/>
</dbReference>